<organism evidence="5 6">
    <name type="scientific">Hoeflea poritis</name>
    <dbReference type="NCBI Taxonomy" id="2993659"/>
    <lineage>
        <taxon>Bacteria</taxon>
        <taxon>Pseudomonadati</taxon>
        <taxon>Pseudomonadota</taxon>
        <taxon>Alphaproteobacteria</taxon>
        <taxon>Hyphomicrobiales</taxon>
        <taxon>Rhizobiaceae</taxon>
        <taxon>Hoeflea</taxon>
    </lineage>
</organism>
<evidence type="ECO:0000256" key="2">
    <source>
        <dbReference type="ARBA" id="ARBA00023125"/>
    </source>
</evidence>
<proteinExistence type="predicted"/>
<dbReference type="EMBL" id="JAPJZH010000005">
    <property type="protein sequence ID" value="MDA4845608.1"/>
    <property type="molecule type" value="Genomic_DNA"/>
</dbReference>
<reference evidence="5" key="1">
    <citation type="submission" date="2022-11" db="EMBL/GenBank/DDBJ databases">
        <title>Hoeflea poritis sp. nov., isolated from scleractinian coral Porites lutea.</title>
        <authorList>
            <person name="Zhang G."/>
            <person name="Wei Q."/>
            <person name="Cai L."/>
        </authorList>
    </citation>
    <scope>NUCLEOTIDE SEQUENCE</scope>
    <source>
        <strain evidence="5">E7-10</strain>
    </source>
</reference>
<dbReference type="PRINTS" id="PR00598">
    <property type="entry name" value="HTHMARR"/>
</dbReference>
<feature type="domain" description="HTH marR-type" evidence="4">
    <location>
        <begin position="26"/>
        <end position="158"/>
    </location>
</feature>
<dbReference type="PANTHER" id="PTHR42756:SF1">
    <property type="entry name" value="TRANSCRIPTIONAL REPRESSOR OF EMRAB OPERON"/>
    <property type="match status" value="1"/>
</dbReference>
<evidence type="ECO:0000259" key="4">
    <source>
        <dbReference type="PROSITE" id="PS50995"/>
    </source>
</evidence>
<dbReference type="PROSITE" id="PS50995">
    <property type="entry name" value="HTH_MARR_2"/>
    <property type="match status" value="1"/>
</dbReference>
<dbReference type="InterPro" id="IPR036388">
    <property type="entry name" value="WH-like_DNA-bd_sf"/>
</dbReference>
<dbReference type="PANTHER" id="PTHR42756">
    <property type="entry name" value="TRANSCRIPTIONAL REGULATOR, MARR"/>
    <property type="match status" value="1"/>
</dbReference>
<dbReference type="SUPFAM" id="SSF46785">
    <property type="entry name" value="Winged helix' DNA-binding domain"/>
    <property type="match status" value="1"/>
</dbReference>
<gene>
    <name evidence="5" type="ORF">OOZ53_09630</name>
</gene>
<evidence type="ECO:0000313" key="5">
    <source>
        <dbReference type="EMBL" id="MDA4845608.1"/>
    </source>
</evidence>
<dbReference type="Proteomes" id="UP001148313">
    <property type="component" value="Unassembled WGS sequence"/>
</dbReference>
<evidence type="ECO:0000313" key="6">
    <source>
        <dbReference type="Proteomes" id="UP001148313"/>
    </source>
</evidence>
<dbReference type="InterPro" id="IPR000835">
    <property type="entry name" value="HTH_MarR-typ"/>
</dbReference>
<evidence type="ECO:0000256" key="1">
    <source>
        <dbReference type="ARBA" id="ARBA00023015"/>
    </source>
</evidence>
<sequence>MADKNDKPNPAEPVVSGGTAEFTDMRFMLSHLLRRAHFFAEARFAKSMSRDGLTSRQLALMVAVDQNPGASQNAIGDIIALDRNSVSELVVRMVKKRLLKRETSQKDKRSFVLKLTDKGREIVADAALKNPGYQADLTANLSGAETRQLIEYLRRMVSL</sequence>
<keyword evidence="6" id="KW-1185">Reference proteome</keyword>
<dbReference type="RefSeq" id="WP_271089268.1">
    <property type="nucleotide sequence ID" value="NZ_JAPJZH010000005.1"/>
</dbReference>
<keyword evidence="1" id="KW-0805">Transcription regulation</keyword>
<dbReference type="SMART" id="SM00347">
    <property type="entry name" value="HTH_MARR"/>
    <property type="match status" value="1"/>
</dbReference>
<dbReference type="InterPro" id="IPR036390">
    <property type="entry name" value="WH_DNA-bd_sf"/>
</dbReference>
<dbReference type="Gene3D" id="1.10.10.10">
    <property type="entry name" value="Winged helix-like DNA-binding domain superfamily/Winged helix DNA-binding domain"/>
    <property type="match status" value="1"/>
</dbReference>
<keyword evidence="3" id="KW-0804">Transcription</keyword>
<keyword evidence="2" id="KW-0238">DNA-binding</keyword>
<accession>A0ABT4VLL6</accession>
<protein>
    <submittedName>
        <fullName evidence="5">MarR family winged helix-turn-helix transcriptional regulator</fullName>
    </submittedName>
</protein>
<evidence type="ECO:0000256" key="3">
    <source>
        <dbReference type="ARBA" id="ARBA00023163"/>
    </source>
</evidence>
<dbReference type="Pfam" id="PF12802">
    <property type="entry name" value="MarR_2"/>
    <property type="match status" value="1"/>
</dbReference>
<comment type="caution">
    <text evidence="5">The sequence shown here is derived from an EMBL/GenBank/DDBJ whole genome shotgun (WGS) entry which is preliminary data.</text>
</comment>
<name>A0ABT4VLL6_9HYPH</name>